<protein>
    <submittedName>
        <fullName evidence="2">NUDIX domain-containing protein</fullName>
    </submittedName>
</protein>
<dbReference type="PROSITE" id="PS51462">
    <property type="entry name" value="NUDIX"/>
    <property type="match status" value="1"/>
</dbReference>
<sequence length="173" mass="20353">MELWDVYDIDRNKTNKTMYRGDAFEENCYHLVVHICIFNSKGEMLIQQRQPFKKGWSNMWDVTVGGSAIQGDDSQSAAERELLEEIGLKIDLTNIRPHITVNFSKGFDDYYLIEQDVDINELSLQYEEVQKVKWATKEEIFSMIDDGQFIPYYKSLIQLLFDNRKQYGSIKID</sequence>
<feature type="domain" description="Nudix hydrolase" evidence="1">
    <location>
        <begin position="28"/>
        <end position="157"/>
    </location>
</feature>
<name>A0A974BIY3_SEDHY</name>
<reference evidence="2" key="1">
    <citation type="submission" date="2020-07" db="EMBL/GenBank/DDBJ databases">
        <title>Genomic analysis of a strain of Sedimentibacter Hydroxybenzoicus DSM7310.</title>
        <authorList>
            <person name="Ma S."/>
        </authorList>
    </citation>
    <scope>NUCLEOTIDE SEQUENCE</scope>
    <source>
        <strain evidence="2">DSM 7310</strain>
    </source>
</reference>
<comment type="caution">
    <text evidence="2">The sequence shown here is derived from an EMBL/GenBank/DDBJ whole genome shotgun (WGS) entry which is preliminary data.</text>
</comment>
<dbReference type="PANTHER" id="PTHR10885:SF0">
    <property type="entry name" value="ISOPENTENYL-DIPHOSPHATE DELTA-ISOMERASE"/>
    <property type="match status" value="1"/>
</dbReference>
<dbReference type="AlphaFoldDB" id="A0A974BIY3"/>
<dbReference type="GO" id="GO:0003824">
    <property type="term" value="F:catalytic activity"/>
    <property type="evidence" value="ECO:0007669"/>
    <property type="project" value="UniProtKB-ARBA"/>
</dbReference>
<organism evidence="2 3">
    <name type="scientific">Sedimentibacter hydroxybenzoicus DSM 7310</name>
    <dbReference type="NCBI Taxonomy" id="1123245"/>
    <lineage>
        <taxon>Bacteria</taxon>
        <taxon>Bacillati</taxon>
        <taxon>Bacillota</taxon>
        <taxon>Tissierellia</taxon>
        <taxon>Sedimentibacter</taxon>
    </lineage>
</organism>
<evidence type="ECO:0000313" key="3">
    <source>
        <dbReference type="Proteomes" id="UP000611629"/>
    </source>
</evidence>
<keyword evidence="3" id="KW-1185">Reference proteome</keyword>
<dbReference type="Proteomes" id="UP000611629">
    <property type="component" value="Unassembled WGS sequence"/>
</dbReference>
<dbReference type="Gene3D" id="3.90.79.10">
    <property type="entry name" value="Nucleoside Triphosphate Pyrophosphohydrolase"/>
    <property type="match status" value="1"/>
</dbReference>
<dbReference type="CDD" id="cd04693">
    <property type="entry name" value="NUDIX_Hydrolase"/>
    <property type="match status" value="1"/>
</dbReference>
<accession>A0A974BIY3</accession>
<dbReference type="InterPro" id="IPR015797">
    <property type="entry name" value="NUDIX_hydrolase-like_dom_sf"/>
</dbReference>
<proteinExistence type="predicted"/>
<evidence type="ECO:0000313" key="2">
    <source>
        <dbReference type="EMBL" id="NYB74099.1"/>
    </source>
</evidence>
<dbReference type="SUPFAM" id="SSF55811">
    <property type="entry name" value="Nudix"/>
    <property type="match status" value="1"/>
</dbReference>
<dbReference type="RefSeq" id="WP_179237790.1">
    <property type="nucleotide sequence ID" value="NZ_JACBNQ010000007.1"/>
</dbReference>
<evidence type="ECO:0000259" key="1">
    <source>
        <dbReference type="PROSITE" id="PS51462"/>
    </source>
</evidence>
<dbReference type="Pfam" id="PF00293">
    <property type="entry name" value="NUDIX"/>
    <property type="match status" value="1"/>
</dbReference>
<dbReference type="InterPro" id="IPR000086">
    <property type="entry name" value="NUDIX_hydrolase_dom"/>
</dbReference>
<gene>
    <name evidence="2" type="ORF">HZF24_08080</name>
</gene>
<dbReference type="PANTHER" id="PTHR10885">
    <property type="entry name" value="ISOPENTENYL-DIPHOSPHATE DELTA-ISOMERASE"/>
    <property type="match status" value="1"/>
</dbReference>
<dbReference type="EMBL" id="JACBNQ010000007">
    <property type="protein sequence ID" value="NYB74099.1"/>
    <property type="molecule type" value="Genomic_DNA"/>
</dbReference>